<dbReference type="AlphaFoldDB" id="A0A9P9DQL5"/>
<reference evidence="2" key="1">
    <citation type="journal article" date="2021" name="Nat. Commun.">
        <title>Genetic determinants of endophytism in the Arabidopsis root mycobiome.</title>
        <authorList>
            <person name="Mesny F."/>
            <person name="Miyauchi S."/>
            <person name="Thiergart T."/>
            <person name="Pickel B."/>
            <person name="Atanasova L."/>
            <person name="Karlsson M."/>
            <person name="Huettel B."/>
            <person name="Barry K.W."/>
            <person name="Haridas S."/>
            <person name="Chen C."/>
            <person name="Bauer D."/>
            <person name="Andreopoulos W."/>
            <person name="Pangilinan J."/>
            <person name="LaButti K."/>
            <person name="Riley R."/>
            <person name="Lipzen A."/>
            <person name="Clum A."/>
            <person name="Drula E."/>
            <person name="Henrissat B."/>
            <person name="Kohler A."/>
            <person name="Grigoriev I.V."/>
            <person name="Martin F.M."/>
            <person name="Hacquard S."/>
        </authorList>
    </citation>
    <scope>NUCLEOTIDE SEQUENCE</scope>
    <source>
        <strain evidence="2">MPI-CAGE-AT-0021</strain>
    </source>
</reference>
<keyword evidence="3" id="KW-1185">Reference proteome</keyword>
<comment type="caution">
    <text evidence="2">The sequence shown here is derived from an EMBL/GenBank/DDBJ whole genome shotgun (WGS) entry which is preliminary data.</text>
</comment>
<feature type="chain" id="PRO_5040315057" evidence="1">
    <location>
        <begin position="26"/>
        <end position="416"/>
    </location>
</feature>
<evidence type="ECO:0000256" key="1">
    <source>
        <dbReference type="SAM" id="SignalP"/>
    </source>
</evidence>
<name>A0A9P9DQL5_9HYPO</name>
<proteinExistence type="predicted"/>
<protein>
    <submittedName>
        <fullName evidence="2">Uncharacterized protein</fullName>
    </submittedName>
</protein>
<feature type="signal peptide" evidence="1">
    <location>
        <begin position="1"/>
        <end position="25"/>
    </location>
</feature>
<accession>A0A9P9DQL5</accession>
<organism evidence="2 3">
    <name type="scientific">Dactylonectria estremocensis</name>
    <dbReference type="NCBI Taxonomy" id="1079267"/>
    <lineage>
        <taxon>Eukaryota</taxon>
        <taxon>Fungi</taxon>
        <taxon>Dikarya</taxon>
        <taxon>Ascomycota</taxon>
        <taxon>Pezizomycotina</taxon>
        <taxon>Sordariomycetes</taxon>
        <taxon>Hypocreomycetidae</taxon>
        <taxon>Hypocreales</taxon>
        <taxon>Nectriaceae</taxon>
        <taxon>Dactylonectria</taxon>
    </lineage>
</organism>
<gene>
    <name evidence="2" type="ORF">B0J13DRAFT_628381</name>
</gene>
<dbReference type="Proteomes" id="UP000717696">
    <property type="component" value="Unassembled WGS sequence"/>
</dbReference>
<keyword evidence="1" id="KW-0732">Signal</keyword>
<dbReference type="EMBL" id="JAGMUU010000025">
    <property type="protein sequence ID" value="KAH7123224.1"/>
    <property type="molecule type" value="Genomic_DNA"/>
</dbReference>
<sequence>MTLLQSLLVAAAIALPFATSSPCHAVSTTPAATPINNPISTPTATPRDCDRPEITAFIRYCIYTVGVFDPFCSWYLSFPNPTATVSTTDTYVIEEASYIFTTEGTDTILTRVFATASELETWVRSFTVDVYPDLQKREAEATPEVTPEVTPTPESTLRDIDIFETVFKPDENGSIFGFAPAVVTDACECFADRPPATQTDISYILTTTTIPFTETIASETVTSTSTDTIVSYMTISDIHTNTLSSNPTDCGTPASPTFFVQLRDADPERTDEWNDNYLAIMDGRWRGIEDSLDAGVVPNPSKRRALLLTIEPGTGYLKSAVDGRYLNTDYFNDLQLMYFTGKVSIDVRQFHYHVCSIVPRGDERELVCTVPQSAWKLDTYQTCPIYFEFYGLPIAAGAELSPKCFQKRFWIVDACV</sequence>
<evidence type="ECO:0000313" key="2">
    <source>
        <dbReference type="EMBL" id="KAH7123224.1"/>
    </source>
</evidence>
<dbReference type="OrthoDB" id="5104461at2759"/>
<evidence type="ECO:0000313" key="3">
    <source>
        <dbReference type="Proteomes" id="UP000717696"/>
    </source>
</evidence>